<dbReference type="AlphaFoldDB" id="A0AAV7R097"/>
<protein>
    <submittedName>
        <fullName evidence="2">Uncharacterized protein</fullName>
    </submittedName>
</protein>
<feature type="region of interest" description="Disordered" evidence="1">
    <location>
        <begin position="51"/>
        <end position="70"/>
    </location>
</feature>
<reference evidence="2" key="1">
    <citation type="journal article" date="2022" name="bioRxiv">
        <title>Sequencing and chromosome-scale assembly of the giantPleurodeles waltlgenome.</title>
        <authorList>
            <person name="Brown T."/>
            <person name="Elewa A."/>
            <person name="Iarovenko S."/>
            <person name="Subramanian E."/>
            <person name="Araus A.J."/>
            <person name="Petzold A."/>
            <person name="Susuki M."/>
            <person name="Suzuki K.-i.T."/>
            <person name="Hayashi T."/>
            <person name="Toyoda A."/>
            <person name="Oliveira C."/>
            <person name="Osipova E."/>
            <person name="Leigh N.D."/>
            <person name="Simon A."/>
            <person name="Yun M.H."/>
        </authorList>
    </citation>
    <scope>NUCLEOTIDE SEQUENCE</scope>
    <source>
        <strain evidence="2">20211129_DDA</strain>
        <tissue evidence="2">Liver</tissue>
    </source>
</reference>
<organism evidence="2 3">
    <name type="scientific">Pleurodeles waltl</name>
    <name type="common">Iberian ribbed newt</name>
    <dbReference type="NCBI Taxonomy" id="8319"/>
    <lineage>
        <taxon>Eukaryota</taxon>
        <taxon>Metazoa</taxon>
        <taxon>Chordata</taxon>
        <taxon>Craniata</taxon>
        <taxon>Vertebrata</taxon>
        <taxon>Euteleostomi</taxon>
        <taxon>Amphibia</taxon>
        <taxon>Batrachia</taxon>
        <taxon>Caudata</taxon>
        <taxon>Salamandroidea</taxon>
        <taxon>Salamandridae</taxon>
        <taxon>Pleurodelinae</taxon>
        <taxon>Pleurodeles</taxon>
    </lineage>
</organism>
<accession>A0AAV7R097</accession>
<sequence length="95" mass="10209">MLLLASDLSVRPHDPLPGRVKYPEQALVSNAQFQLHVLQSVWLACRAPPPTEPTQRAGTCCRTPPATGSSSQVRKQLGLFHSALCASQEGASEDT</sequence>
<proteinExistence type="predicted"/>
<evidence type="ECO:0000313" key="2">
    <source>
        <dbReference type="EMBL" id="KAJ1144050.1"/>
    </source>
</evidence>
<evidence type="ECO:0000313" key="3">
    <source>
        <dbReference type="Proteomes" id="UP001066276"/>
    </source>
</evidence>
<name>A0AAV7R097_PLEWA</name>
<dbReference type="EMBL" id="JANPWB010000010">
    <property type="protein sequence ID" value="KAJ1144050.1"/>
    <property type="molecule type" value="Genomic_DNA"/>
</dbReference>
<comment type="caution">
    <text evidence="2">The sequence shown here is derived from an EMBL/GenBank/DDBJ whole genome shotgun (WGS) entry which is preliminary data.</text>
</comment>
<keyword evidence="3" id="KW-1185">Reference proteome</keyword>
<evidence type="ECO:0000256" key="1">
    <source>
        <dbReference type="SAM" id="MobiDB-lite"/>
    </source>
</evidence>
<dbReference type="Proteomes" id="UP001066276">
    <property type="component" value="Chromosome 6"/>
</dbReference>
<gene>
    <name evidence="2" type="ORF">NDU88_010352</name>
</gene>